<sequence>MAIPQLRQAWTKAGNSSRSEQFSTLHCNFCFSPQLPSLVNASKNSRRALHEPVACGRQWRRVLLLSILRDLATDAVNASQRPSTAARPSATSFPHLELQSTSAGDILYEALDKVKNTAPEQFSLSRLQLALRGLESETPLIRVAVLGLNDATAARKLIRLLLADPLNPKEDWEDILDSYDEDTSRGLLIRYGEVSETIHNDLLPTISIPSSVLKKGNMEILVSAFGADAVPPGAQVAPKTFLVPTVPIRTSHSGRQNFIRYPVHRALVCGSGVDGLLAYSGLVARSALNKDEKSVFGAIDLPIMDKEKHNGRIAFVDIGAAGKALDKFRESVQNASEYERGWNYSGVQRVLDWLSSPPSNGHLDPALERLIGSLLDSAEEGVRVQEARQIAQQEALSVSDQVREDLDQSISAWAERAHTELRHSLEKGFSSQNWRELAWWKLFWHVDDVGMITSEILEKRYLCQAEKELIWTSGRLQQAGLLNEIPDSSNVGDAAAAATSQAGEVNENDEQTVVETAPSQPSQEAWPAQIPTSRSKLLNVTVPSLQALAQKLVLFSVSTTTLTSALSALTYISFPTASIYESCSIAAVGLVYSLRRQQKRWDSARTFWENEVREDGRTSLRETERDLRAIVREGGRPAEDVSENAARDAIEKARRALEATK</sequence>
<dbReference type="STRING" id="5098.A0A507R0D0"/>
<gene>
    <name evidence="2" type="ORF">MPDQ_001781</name>
</gene>
<evidence type="ECO:0000259" key="1">
    <source>
        <dbReference type="Pfam" id="PF23868"/>
    </source>
</evidence>
<dbReference type="EMBL" id="VIFY01000015">
    <property type="protein sequence ID" value="TQB75817.1"/>
    <property type="molecule type" value="Genomic_DNA"/>
</dbReference>
<dbReference type="Pfam" id="PF23868">
    <property type="entry name" value="Mmc1_C"/>
    <property type="match status" value="1"/>
</dbReference>
<organism evidence="2 3">
    <name type="scientific">Monascus purpureus</name>
    <name type="common">Red mold</name>
    <name type="synonym">Monascus anka</name>
    <dbReference type="NCBI Taxonomy" id="5098"/>
    <lineage>
        <taxon>Eukaryota</taxon>
        <taxon>Fungi</taxon>
        <taxon>Dikarya</taxon>
        <taxon>Ascomycota</taxon>
        <taxon>Pezizomycotina</taxon>
        <taxon>Eurotiomycetes</taxon>
        <taxon>Eurotiomycetidae</taxon>
        <taxon>Eurotiales</taxon>
        <taxon>Aspergillaceae</taxon>
        <taxon>Monascus</taxon>
    </lineage>
</organism>
<accession>A0A507R0D0</accession>
<name>A0A507R0D0_MONPU</name>
<comment type="caution">
    <text evidence="2">The sequence shown here is derived from an EMBL/GenBank/DDBJ whole genome shotgun (WGS) entry which is preliminary data.</text>
</comment>
<feature type="domain" description="Mmc1 C-terminal" evidence="1">
    <location>
        <begin position="407"/>
        <end position="617"/>
    </location>
</feature>
<dbReference type="Pfam" id="PF23867">
    <property type="entry name" value="Mmc1_N"/>
    <property type="match status" value="1"/>
</dbReference>
<evidence type="ECO:0000313" key="2">
    <source>
        <dbReference type="EMBL" id="TQB75817.1"/>
    </source>
</evidence>
<reference evidence="2 3" key="1">
    <citation type="submission" date="2019-06" db="EMBL/GenBank/DDBJ databases">
        <title>Wine fermentation using esterase from Monascus purpureus.</title>
        <authorList>
            <person name="Geng C."/>
            <person name="Zhang Y."/>
        </authorList>
    </citation>
    <scope>NUCLEOTIDE SEQUENCE [LARGE SCALE GENOMIC DNA]</scope>
    <source>
        <strain evidence="2">HQ1</strain>
    </source>
</reference>
<dbReference type="InterPro" id="IPR056196">
    <property type="entry name" value="Mmc1_C"/>
</dbReference>
<dbReference type="PANTHER" id="PTHR38644:SF1">
    <property type="entry name" value="EXPRESSED PROTEIN"/>
    <property type="match status" value="1"/>
</dbReference>
<evidence type="ECO:0000313" key="3">
    <source>
        <dbReference type="Proteomes" id="UP000319663"/>
    </source>
</evidence>
<dbReference type="Proteomes" id="UP000319663">
    <property type="component" value="Unassembled WGS sequence"/>
</dbReference>
<dbReference type="AlphaFoldDB" id="A0A507R0D0"/>
<keyword evidence="3" id="KW-1185">Reference proteome</keyword>
<proteinExistence type="predicted"/>
<dbReference type="PANTHER" id="PTHR38644">
    <property type="entry name" value="EXPRESSED PROTEIN"/>
    <property type="match status" value="1"/>
</dbReference>
<protein>
    <recommendedName>
        <fullName evidence="1">Mmc1 C-terminal domain-containing protein</fullName>
    </recommendedName>
</protein>